<dbReference type="SUPFAM" id="SSF48403">
    <property type="entry name" value="Ankyrin repeat"/>
    <property type="match status" value="1"/>
</dbReference>
<keyword evidence="1" id="KW-0677">Repeat</keyword>
<dbReference type="InterPro" id="IPR054471">
    <property type="entry name" value="GPIID_WHD"/>
</dbReference>
<feature type="domain" description="Nephrocystin 3-like N-terminal" evidence="5">
    <location>
        <begin position="335"/>
        <end position="496"/>
    </location>
</feature>
<dbReference type="Pfam" id="PF22939">
    <property type="entry name" value="WHD_GPIID"/>
    <property type="match status" value="1"/>
</dbReference>
<dbReference type="SMART" id="SM00248">
    <property type="entry name" value="ANK"/>
    <property type="match status" value="10"/>
</dbReference>
<dbReference type="InterPro" id="IPR036770">
    <property type="entry name" value="Ankyrin_rpt-contain_sf"/>
</dbReference>
<dbReference type="STRING" id="56646.A0A2L2TKA9"/>
<dbReference type="Pfam" id="PF24883">
    <property type="entry name" value="NPHP3_N"/>
    <property type="match status" value="1"/>
</dbReference>
<feature type="repeat" description="ANK" evidence="2">
    <location>
        <begin position="1019"/>
        <end position="1051"/>
    </location>
</feature>
<sequence length="1474" mass="166894">MHGLDAHSPKTWLAWEIEDDPDSGDVNWLSDKHMLPSSMPYARILTYDWNANYDITASSDRFLGHADTLLDRVYVHREELCRLQTPVIFVASCFSGLLLAQALVRAADRYHPRGAKYRQILDFTVGVAFLGTPFSGSWETGYTVADLRVAVAIQSGSEYNRELMEYLRQGTRESPGPLDDLVQRFSEMIHHEDFKFGKVCFYETRHTNFSAYRKKLPEDYAARIDTNGHGIVVARNSACLQGVEGVALDVRHNMLHKFNSPHNDGYRRLVSRLKGFVEKTQDVLSVNGYIDACFGADIRRKEEEERDRRIQCLESLYFDGIDYEPSKIREPGETACQWLLNDQKYSDWHNNGRGIFWIVGNPGSGKSTLMKHAIHTCRETATGGSGHVLSFFFHTQGEPLQHTTEGFLRALLYQLLEKFPEQTSTLSGFNMRKVKNAHGPKWKTAYLMRHLEAYLEKVVERFDLRVFVDALDECRSEDEEGDDETQEICDLIRNLQDIEQRFSSFPKKLSICFACRHYPNLARPGIDNHIIAEQGNSADIEEFVHQELLREISLDEDSGLRESLEQEIVRLADGNFLWVTLVTSRAVSMYRSGKPELLRDVQRIPRKITQIYESTISTLLKENPAMSQRLFQWICFAKRPIDIQELRWAINIVPNPLYKSLRDIPGPLWGKTDKEMEKSIRTLSGGLAHVGNSGKVVFIHFSVKDYLLRSGFCILDPSLHTSREIVKAGHDVLLAACLWSITEADLGDSFDTWMKFFSRSIIRMTLGAVQPESAKGPKLYGILKNYLPKSGESPRVKVEAMERSDRYLMQQYLNPSNLQELRNGYPHSHRQIDYTGEPDEWLVIDEMISCFLGLVALMQNLSLNLHLGLINYSHEYWYDHALQSLENGSGGALNKCLDDFFCRAQDSLFSFYSVAYFPLEKAAGLPDPMVLSGILSRDIENHFPVNSVSFGGGITALMAASEKGYQDNVRILLQQEDIQVDMKDSKGQTALMKAVGSKSKPIVELLISHDANIDIPDRKGMTALMHAICDELDEIVELLLQNGARPHVKDTRGLTAFDHAIDKGNVELCRHILEHLTQPERVDLVDRKHMVAACKNGHVDIVRLFLENGAKTGIPESQSQSKFPFSESALGIAIAADQRAVLELLLDHESIDSGFPVSKPNLLCQAVRECAMDCMLSLIIHYGWEIDEVDENGDMPLHVAIREGWDNHVSLSPFCDIIKTLITLDWSPQGIVVNALNRQLQSPLMLAIGYCGTDRFVQQILADKRVDVNKQGPTGTALWCSVARKRYTITKCLLGYPNIDPNLGLENGITPLQATIVHGDSKSASLLLDHKNIRVTEEDIHLLTTLHTASDEDFWTTLREFTRETEHLYGPRTVESVDKRRAALEDIQRLVETKPPVREQCSLQVHRRSTPEQQKGDALHSYTCLLWLLLPKDGNSQGRVGRLETGIQPGGRTLPMLLASLIFIFCTYTVMLYT</sequence>
<evidence type="ECO:0000256" key="2">
    <source>
        <dbReference type="PROSITE-ProRule" id="PRU00023"/>
    </source>
</evidence>
<accession>A0A2L2TKA9</accession>
<feature type="domain" description="GPI inositol-deacylase winged helix" evidence="4">
    <location>
        <begin position="625"/>
        <end position="711"/>
    </location>
</feature>
<proteinExistence type="predicted"/>
<dbReference type="PROSITE" id="PS50088">
    <property type="entry name" value="ANK_REPEAT"/>
    <property type="match status" value="2"/>
</dbReference>
<name>A0A2L2TKA9_9HYPO</name>
<dbReference type="Gene3D" id="3.40.50.300">
    <property type="entry name" value="P-loop containing nucleotide triphosphate hydrolases"/>
    <property type="match status" value="1"/>
</dbReference>
<dbReference type="EMBL" id="LN649231">
    <property type="protein sequence ID" value="CEI70489.1"/>
    <property type="molecule type" value="Genomic_DNA"/>
</dbReference>
<keyword evidence="3" id="KW-1133">Transmembrane helix</keyword>
<feature type="transmembrane region" description="Helical" evidence="3">
    <location>
        <begin position="1454"/>
        <end position="1473"/>
    </location>
</feature>
<dbReference type="InterPro" id="IPR002110">
    <property type="entry name" value="Ankyrin_rpt"/>
</dbReference>
<organism evidence="6 7">
    <name type="scientific">Fusarium venenatum</name>
    <dbReference type="NCBI Taxonomy" id="56646"/>
    <lineage>
        <taxon>Eukaryota</taxon>
        <taxon>Fungi</taxon>
        <taxon>Dikarya</taxon>
        <taxon>Ascomycota</taxon>
        <taxon>Pezizomycotina</taxon>
        <taxon>Sordariomycetes</taxon>
        <taxon>Hypocreomycetidae</taxon>
        <taxon>Hypocreales</taxon>
        <taxon>Nectriaceae</taxon>
        <taxon>Fusarium</taxon>
    </lineage>
</organism>
<keyword evidence="3" id="KW-0472">Membrane</keyword>
<dbReference type="InterPro" id="IPR027417">
    <property type="entry name" value="P-loop_NTPase"/>
</dbReference>
<keyword evidence="7" id="KW-1185">Reference proteome</keyword>
<evidence type="ECO:0000313" key="7">
    <source>
        <dbReference type="Proteomes" id="UP000245910"/>
    </source>
</evidence>
<dbReference type="Pfam" id="PF13637">
    <property type="entry name" value="Ank_4"/>
    <property type="match status" value="1"/>
</dbReference>
<dbReference type="Pfam" id="PF12796">
    <property type="entry name" value="Ank_2"/>
    <property type="match status" value="2"/>
</dbReference>
<dbReference type="PANTHER" id="PTHR10039:SF5">
    <property type="entry name" value="NACHT DOMAIN-CONTAINING PROTEIN"/>
    <property type="match status" value="1"/>
</dbReference>
<dbReference type="PROSITE" id="PS50297">
    <property type="entry name" value="ANK_REP_REGION"/>
    <property type="match status" value="2"/>
</dbReference>
<dbReference type="SUPFAM" id="SSF52540">
    <property type="entry name" value="P-loop containing nucleoside triphosphate hydrolases"/>
    <property type="match status" value="1"/>
</dbReference>
<keyword evidence="3" id="KW-0812">Transmembrane</keyword>
<evidence type="ECO:0000256" key="1">
    <source>
        <dbReference type="ARBA" id="ARBA00022737"/>
    </source>
</evidence>
<feature type="repeat" description="ANK" evidence="2">
    <location>
        <begin position="986"/>
        <end position="1018"/>
    </location>
</feature>
<evidence type="ECO:0000313" key="6">
    <source>
        <dbReference type="EMBL" id="CEI70489.1"/>
    </source>
</evidence>
<evidence type="ECO:0000259" key="5">
    <source>
        <dbReference type="Pfam" id="PF24883"/>
    </source>
</evidence>
<keyword evidence="2" id="KW-0040">ANK repeat</keyword>
<evidence type="ECO:0000259" key="4">
    <source>
        <dbReference type="Pfam" id="PF22939"/>
    </source>
</evidence>
<evidence type="ECO:0000256" key="3">
    <source>
        <dbReference type="SAM" id="Phobius"/>
    </source>
</evidence>
<dbReference type="Gene3D" id="1.25.40.20">
    <property type="entry name" value="Ankyrin repeat-containing domain"/>
    <property type="match status" value="2"/>
</dbReference>
<reference evidence="7" key="1">
    <citation type="submission" date="2014-10" db="EMBL/GenBank/DDBJ databases">
        <authorList>
            <person name="King R."/>
        </authorList>
    </citation>
    <scope>NUCLEOTIDE SEQUENCE [LARGE SCALE GENOMIC DNA]</scope>
    <source>
        <strain evidence="7">A3/5</strain>
    </source>
</reference>
<dbReference type="Proteomes" id="UP000245910">
    <property type="component" value="Chromosome III"/>
</dbReference>
<dbReference type="InterPro" id="IPR056884">
    <property type="entry name" value="NPHP3-like_N"/>
</dbReference>
<protein>
    <submittedName>
        <fullName evidence="6">Uncharacterized protein</fullName>
    </submittedName>
</protein>
<dbReference type="PANTHER" id="PTHR10039">
    <property type="entry name" value="AMELOGENIN"/>
    <property type="match status" value="1"/>
</dbReference>